<comment type="caution">
    <text evidence="2">The sequence shown here is derived from an EMBL/GenBank/DDBJ whole genome shotgun (WGS) entry which is preliminary data.</text>
</comment>
<accession>L1NE49</accession>
<dbReference type="HOGENOM" id="CLU_1546230_0_0_10"/>
<dbReference type="Proteomes" id="UP000010408">
    <property type="component" value="Unassembled WGS sequence"/>
</dbReference>
<feature type="signal peptide" evidence="1">
    <location>
        <begin position="1"/>
        <end position="23"/>
    </location>
</feature>
<keyword evidence="1" id="KW-0732">Signal</keyword>
<evidence type="ECO:0000313" key="2">
    <source>
        <dbReference type="EMBL" id="EKY01550.1"/>
    </source>
</evidence>
<reference evidence="2 3" key="1">
    <citation type="submission" date="2012-05" db="EMBL/GenBank/DDBJ databases">
        <authorList>
            <person name="Weinstock G."/>
            <person name="Sodergren E."/>
            <person name="Lobos E.A."/>
            <person name="Fulton L."/>
            <person name="Fulton R."/>
            <person name="Courtney L."/>
            <person name="Fronick C."/>
            <person name="O'Laughlin M."/>
            <person name="Godfrey J."/>
            <person name="Wilson R.M."/>
            <person name="Miner T."/>
            <person name="Farmer C."/>
            <person name="Delehaunty K."/>
            <person name="Cordes M."/>
            <person name="Minx P."/>
            <person name="Tomlinson C."/>
            <person name="Chen J."/>
            <person name="Wollam A."/>
            <person name="Pepin K.H."/>
            <person name="Bhonagiri V."/>
            <person name="Zhang X."/>
            <person name="Suruliraj S."/>
            <person name="Warren W."/>
            <person name="Mitreva M."/>
            <person name="Mardis E.R."/>
            <person name="Wilson R.K."/>
        </authorList>
    </citation>
    <scope>NUCLEOTIDE SEQUENCE [LARGE SCALE GENOMIC DNA]</scope>
    <source>
        <strain evidence="2 3">F0037</strain>
    </source>
</reference>
<feature type="chain" id="PRO_5003955079" evidence="1">
    <location>
        <begin position="24"/>
        <end position="173"/>
    </location>
</feature>
<dbReference type="EMBL" id="AMEQ01000025">
    <property type="protein sequence ID" value="EKY01550.1"/>
    <property type="molecule type" value="Genomic_DNA"/>
</dbReference>
<evidence type="ECO:0000313" key="3">
    <source>
        <dbReference type="Proteomes" id="UP000010408"/>
    </source>
</evidence>
<protein>
    <submittedName>
        <fullName evidence="2">Uncharacterized protein</fullName>
    </submittedName>
</protein>
<sequence length="173" mass="19636">MKYICKTFLGLSLALGFVLNIHAQSDKFGQVNATNVNLRNHPTTQSKVVGKLQKNEDVIILNRSRTNSDAVEAILLKDAKFYSQEGEYRFTLPKGKAVELLAFDPEADVYHVSYVNAGVKGYTKLDRTSVKTITYEQWYYIQRKKTGAKGWVLARYIDLAEDVDDDSIVVYED</sequence>
<dbReference type="AlphaFoldDB" id="L1NE49"/>
<gene>
    <name evidence="2" type="ORF">HMPREF9134_00928</name>
</gene>
<organism evidence="2 3">
    <name type="scientific">Porphyromonas catoniae F0037</name>
    <dbReference type="NCBI Taxonomy" id="1127696"/>
    <lineage>
        <taxon>Bacteria</taxon>
        <taxon>Pseudomonadati</taxon>
        <taxon>Bacteroidota</taxon>
        <taxon>Bacteroidia</taxon>
        <taxon>Bacteroidales</taxon>
        <taxon>Porphyromonadaceae</taxon>
        <taxon>Porphyromonas</taxon>
    </lineage>
</organism>
<name>L1NE49_9PORP</name>
<dbReference type="PATRIC" id="fig|1127696.3.peg.842"/>
<dbReference type="Gene3D" id="2.30.30.40">
    <property type="entry name" value="SH3 Domains"/>
    <property type="match status" value="1"/>
</dbReference>
<dbReference type="RefSeq" id="WP_005469360.1">
    <property type="nucleotide sequence ID" value="NZ_KB291046.1"/>
</dbReference>
<evidence type="ECO:0000256" key="1">
    <source>
        <dbReference type="SAM" id="SignalP"/>
    </source>
</evidence>
<dbReference type="STRING" id="1127696.HMPREF9134_00928"/>
<proteinExistence type="predicted"/>